<dbReference type="AlphaFoldDB" id="A0A3R7N782"/>
<comment type="caution">
    <text evidence="2">The sequence shown here is derived from an EMBL/GenBank/DDBJ whole genome shotgun (WGS) entry which is preliminary data.</text>
</comment>
<accession>A0A3R7N782</accession>
<proteinExistence type="predicted"/>
<evidence type="ECO:0000313" key="2">
    <source>
        <dbReference type="EMBL" id="RNF26578.1"/>
    </source>
</evidence>
<keyword evidence="1" id="KW-0472">Membrane</keyword>
<gene>
    <name evidence="2" type="ORF">Tco025E_01348</name>
</gene>
<dbReference type="OrthoDB" id="272592at2759"/>
<evidence type="ECO:0000256" key="1">
    <source>
        <dbReference type="SAM" id="Phobius"/>
    </source>
</evidence>
<organism evidence="2 3">
    <name type="scientific">Trypanosoma conorhini</name>
    <dbReference type="NCBI Taxonomy" id="83891"/>
    <lineage>
        <taxon>Eukaryota</taxon>
        <taxon>Discoba</taxon>
        <taxon>Euglenozoa</taxon>
        <taxon>Kinetoplastea</taxon>
        <taxon>Metakinetoplastina</taxon>
        <taxon>Trypanosomatida</taxon>
        <taxon>Trypanosomatidae</taxon>
        <taxon>Trypanosoma</taxon>
    </lineage>
</organism>
<reference evidence="2 3" key="1">
    <citation type="journal article" date="2018" name="BMC Genomics">
        <title>Genomic comparison of Trypanosoma conorhini and Trypanosoma rangeli to Trypanosoma cruzi strains of high and low virulence.</title>
        <authorList>
            <person name="Bradwell K.R."/>
            <person name="Koparde V.N."/>
            <person name="Matveyev A.V."/>
            <person name="Serrano M.G."/>
            <person name="Alves J.M."/>
            <person name="Parikh H."/>
            <person name="Huang B."/>
            <person name="Lee V."/>
            <person name="Espinosa-Alvarez O."/>
            <person name="Ortiz P.A."/>
            <person name="Costa-Martins A.G."/>
            <person name="Teixeira M.M."/>
            <person name="Buck G.A."/>
        </authorList>
    </citation>
    <scope>NUCLEOTIDE SEQUENCE [LARGE SCALE GENOMIC DNA]</scope>
    <source>
        <strain evidence="2 3">025E</strain>
    </source>
</reference>
<sequence>MNGTQIGVLVAMCVVFLLVASLLVFILLRLGRQRRADQKSTDAEAQEGSGRVLHFFDLFRTPRSLDLQAMSITDAKSLQSALAAACGMPDGTSLTLLCVDEVGRSVVMDLDRLVFPDEQLELRMRHTEGRPLLLAEEDKPLTPTPATYQQEVPVRQNYNTEIDVTYARDGGRLPRLGGASQTACSNGAVPPPVILPLSSRISSATPVSITAARYVVQGGGGALGKDAAAFVEAAMMGSTRCTVTLPYGARVIVEPNARAAWLLDENNRSAGAPLLREAAEAVRYTVDNMSSVQWCPYTRPFYLPPGRWCIRAESSTADHRCIETVSRVFTVDIVPQNR</sequence>
<keyword evidence="3" id="KW-1185">Reference proteome</keyword>
<protein>
    <submittedName>
        <fullName evidence="2">Uncharacterized protein</fullName>
    </submittedName>
</protein>
<dbReference type="RefSeq" id="XP_029231784.1">
    <property type="nucleotide sequence ID" value="XM_029368286.1"/>
</dbReference>
<evidence type="ECO:0000313" key="3">
    <source>
        <dbReference type="Proteomes" id="UP000284403"/>
    </source>
</evidence>
<keyword evidence="1" id="KW-1133">Transmembrane helix</keyword>
<dbReference type="Proteomes" id="UP000284403">
    <property type="component" value="Unassembled WGS sequence"/>
</dbReference>
<keyword evidence="1" id="KW-0812">Transmembrane</keyword>
<dbReference type="EMBL" id="MKKU01000036">
    <property type="protein sequence ID" value="RNF26578.1"/>
    <property type="molecule type" value="Genomic_DNA"/>
</dbReference>
<feature type="transmembrane region" description="Helical" evidence="1">
    <location>
        <begin position="6"/>
        <end position="28"/>
    </location>
</feature>
<dbReference type="GeneID" id="40314959"/>
<name>A0A3R7N782_9TRYP</name>